<dbReference type="InterPro" id="IPR036390">
    <property type="entry name" value="WH_DNA-bd_sf"/>
</dbReference>
<dbReference type="AlphaFoldDB" id="A0A6L8MZ01"/>
<keyword evidence="1" id="KW-0805">Transcription regulation</keyword>
<accession>A0A6L8MZ01</accession>
<organism evidence="5 6">
    <name type="scientific">Streptococcus suis</name>
    <dbReference type="NCBI Taxonomy" id="1307"/>
    <lineage>
        <taxon>Bacteria</taxon>
        <taxon>Bacillati</taxon>
        <taxon>Bacillota</taxon>
        <taxon>Bacilli</taxon>
        <taxon>Lactobacillales</taxon>
        <taxon>Streptococcaceae</taxon>
        <taxon>Streptococcus</taxon>
    </lineage>
</organism>
<dbReference type="InterPro" id="IPR036388">
    <property type="entry name" value="WH-like_DNA-bd_sf"/>
</dbReference>
<dbReference type="EMBL" id="WNXH01000016">
    <property type="protein sequence ID" value="MYN70327.1"/>
    <property type="molecule type" value="Genomic_DNA"/>
</dbReference>
<evidence type="ECO:0000256" key="3">
    <source>
        <dbReference type="ARBA" id="ARBA00023163"/>
    </source>
</evidence>
<dbReference type="Proteomes" id="UP000483765">
    <property type="component" value="Unassembled WGS sequence"/>
</dbReference>
<comment type="caution">
    <text evidence="5">The sequence shown here is derived from an EMBL/GenBank/DDBJ whole genome shotgun (WGS) entry which is preliminary data.</text>
</comment>
<evidence type="ECO:0000313" key="6">
    <source>
        <dbReference type="Proteomes" id="UP000483765"/>
    </source>
</evidence>
<dbReference type="PROSITE" id="PS50987">
    <property type="entry name" value="HTH_ARSR_2"/>
    <property type="match status" value="1"/>
</dbReference>
<dbReference type="PRINTS" id="PR00778">
    <property type="entry name" value="HTHARSR"/>
</dbReference>
<dbReference type="PANTHER" id="PTHR33154:SF33">
    <property type="entry name" value="TRANSCRIPTIONAL REPRESSOR SDPR"/>
    <property type="match status" value="1"/>
</dbReference>
<evidence type="ECO:0000256" key="1">
    <source>
        <dbReference type="ARBA" id="ARBA00023015"/>
    </source>
</evidence>
<sequence length="106" mass="12048">MKDFSTDAQLFKALADEKRLLILDYLKKGETCACVLIEKLGIAQSALSYHMKILCQSGIVVSRQEGKWRHYSLSYQGRNYALSRLGQLTNFEVETIGQCHCNRKSS</sequence>
<dbReference type="SMART" id="SM00418">
    <property type="entry name" value="HTH_ARSR"/>
    <property type="match status" value="1"/>
</dbReference>
<dbReference type="CDD" id="cd00090">
    <property type="entry name" value="HTH_ARSR"/>
    <property type="match status" value="1"/>
</dbReference>
<dbReference type="RefSeq" id="WP_024392595.1">
    <property type="nucleotide sequence ID" value="NZ_JAIMEP010000026.1"/>
</dbReference>
<dbReference type="GO" id="GO:0003677">
    <property type="term" value="F:DNA binding"/>
    <property type="evidence" value="ECO:0007669"/>
    <property type="project" value="UniProtKB-KW"/>
</dbReference>
<proteinExistence type="predicted"/>
<dbReference type="Gene3D" id="1.10.10.10">
    <property type="entry name" value="Winged helix-like DNA-binding domain superfamily/Winged helix DNA-binding domain"/>
    <property type="match status" value="1"/>
</dbReference>
<dbReference type="InterPro" id="IPR001845">
    <property type="entry name" value="HTH_ArsR_DNA-bd_dom"/>
</dbReference>
<dbReference type="InterPro" id="IPR051081">
    <property type="entry name" value="HTH_MetalResp_TranReg"/>
</dbReference>
<evidence type="ECO:0000256" key="2">
    <source>
        <dbReference type="ARBA" id="ARBA00023125"/>
    </source>
</evidence>
<dbReference type="Pfam" id="PF01022">
    <property type="entry name" value="HTH_5"/>
    <property type="match status" value="1"/>
</dbReference>
<protein>
    <submittedName>
        <fullName evidence="5">Metalloregulator ArsR/SmtB family transcription factor</fullName>
    </submittedName>
</protein>
<dbReference type="NCBIfam" id="NF033788">
    <property type="entry name" value="HTH_metalloreg"/>
    <property type="match status" value="1"/>
</dbReference>
<feature type="domain" description="HTH arsR-type" evidence="4">
    <location>
        <begin position="1"/>
        <end position="96"/>
    </location>
</feature>
<evidence type="ECO:0000313" key="5">
    <source>
        <dbReference type="EMBL" id="MYN70327.1"/>
    </source>
</evidence>
<dbReference type="PANTHER" id="PTHR33154">
    <property type="entry name" value="TRANSCRIPTIONAL REGULATOR, ARSR FAMILY"/>
    <property type="match status" value="1"/>
</dbReference>
<reference evidence="5 6" key="1">
    <citation type="submission" date="2019-11" db="EMBL/GenBank/DDBJ databases">
        <title>Divergent Streptococcus suis from cattle.</title>
        <authorList>
            <person name="Williamson C."/>
        </authorList>
    </citation>
    <scope>NUCLEOTIDE SEQUENCE [LARGE SCALE GENOMIC DNA]</scope>
    <source>
        <strain evidence="5 6">10-36905</strain>
    </source>
</reference>
<keyword evidence="3" id="KW-0804">Transcription</keyword>
<gene>
    <name evidence="5" type="ORF">GLP18_08940</name>
</gene>
<evidence type="ECO:0000259" key="4">
    <source>
        <dbReference type="PROSITE" id="PS50987"/>
    </source>
</evidence>
<dbReference type="InterPro" id="IPR011991">
    <property type="entry name" value="ArsR-like_HTH"/>
</dbReference>
<keyword evidence="2" id="KW-0238">DNA-binding</keyword>
<dbReference type="SUPFAM" id="SSF46785">
    <property type="entry name" value="Winged helix' DNA-binding domain"/>
    <property type="match status" value="1"/>
</dbReference>
<name>A0A6L8MZ01_STRSU</name>
<dbReference type="GO" id="GO:0003700">
    <property type="term" value="F:DNA-binding transcription factor activity"/>
    <property type="evidence" value="ECO:0007669"/>
    <property type="project" value="InterPro"/>
</dbReference>